<dbReference type="Pfam" id="PF13522">
    <property type="entry name" value="GATase_6"/>
    <property type="match status" value="1"/>
</dbReference>
<dbReference type="CDD" id="cd06223">
    <property type="entry name" value="PRTases_typeI"/>
    <property type="match status" value="1"/>
</dbReference>
<dbReference type="GeneID" id="42775151"/>
<dbReference type="InterPro" id="IPR017932">
    <property type="entry name" value="GATase_2_dom"/>
</dbReference>
<evidence type="ECO:0000259" key="12">
    <source>
        <dbReference type="PROSITE" id="PS51278"/>
    </source>
</evidence>
<proteinExistence type="inferred from homology"/>
<evidence type="ECO:0000256" key="2">
    <source>
        <dbReference type="ARBA" id="ARBA00010138"/>
    </source>
</evidence>
<dbReference type="InterPro" id="IPR029055">
    <property type="entry name" value="Ntn_hydrolases_N"/>
</dbReference>
<feature type="binding site" evidence="7 10">
    <location>
        <position position="367"/>
    </location>
    <ligand>
        <name>Mg(2+)</name>
        <dbReference type="ChEBI" id="CHEBI:18420"/>
    </ligand>
</feature>
<comment type="cofactor">
    <cofactor evidence="7 10">
        <name>Mg(2+)</name>
        <dbReference type="ChEBI" id="CHEBI:18420"/>
    </cofactor>
    <text evidence="7 10">Binds 1 Mg(2+) ion per subunit.</text>
</comment>
<dbReference type="UniPathway" id="UPA00074">
    <property type="reaction ID" value="UER00124"/>
</dbReference>
<dbReference type="HAMAP" id="MF_01931">
    <property type="entry name" value="PurF"/>
    <property type="match status" value="1"/>
</dbReference>
<evidence type="ECO:0000256" key="6">
    <source>
        <dbReference type="ARBA" id="ARBA00022962"/>
    </source>
</evidence>
<dbReference type="RefSeq" id="WP_027097314.1">
    <property type="nucleotide sequence ID" value="NZ_CYZW01000003.1"/>
</dbReference>
<gene>
    <name evidence="7" type="primary">purF</name>
    <name evidence="13" type="ORF">CP373A1_11145</name>
</gene>
<evidence type="ECO:0000256" key="10">
    <source>
        <dbReference type="PIRSR" id="PIRSR000485-2"/>
    </source>
</evidence>
<dbReference type="EC" id="2.4.2.14" evidence="7"/>
<feature type="binding site" evidence="7 10">
    <location>
        <position position="304"/>
    </location>
    <ligand>
        <name>Mg(2+)</name>
        <dbReference type="ChEBI" id="CHEBI:18420"/>
    </ligand>
</feature>
<dbReference type="EMBL" id="MAPZ01000021">
    <property type="protein sequence ID" value="OBY10319.1"/>
    <property type="molecule type" value="Genomic_DNA"/>
</dbReference>
<evidence type="ECO:0000256" key="8">
    <source>
        <dbReference type="PIRNR" id="PIRNR000485"/>
    </source>
</evidence>
<evidence type="ECO:0000256" key="11">
    <source>
        <dbReference type="PIRSR" id="PIRSR000485-3"/>
    </source>
</evidence>
<comment type="similarity">
    <text evidence="2 7 8">In the C-terminal section; belongs to the purine/pyrimidine phosphoribosyltransferase family.</text>
</comment>
<keyword evidence="4 7" id="KW-0808">Transferase</keyword>
<evidence type="ECO:0000313" key="14">
    <source>
        <dbReference type="Proteomes" id="UP000092714"/>
    </source>
</evidence>
<dbReference type="GO" id="GO:0004044">
    <property type="term" value="F:amidophosphoribosyltransferase activity"/>
    <property type="evidence" value="ECO:0007669"/>
    <property type="project" value="UniProtKB-UniRule"/>
</dbReference>
<evidence type="ECO:0000256" key="4">
    <source>
        <dbReference type="ARBA" id="ARBA00022679"/>
    </source>
</evidence>
<feature type="domain" description="Glutamine amidotransferase type-2" evidence="12">
    <location>
        <begin position="21"/>
        <end position="241"/>
    </location>
</feature>
<keyword evidence="6 7" id="KW-0315">Glutamine amidotransferase</keyword>
<keyword evidence="7 11" id="KW-0411">Iron-sulfur</keyword>
<dbReference type="GO" id="GO:0051539">
    <property type="term" value="F:4 iron, 4 sulfur cluster binding"/>
    <property type="evidence" value="ECO:0007669"/>
    <property type="project" value="UniProtKB-KW"/>
</dbReference>
<dbReference type="CDD" id="cd00715">
    <property type="entry name" value="GPATase_N"/>
    <property type="match status" value="1"/>
</dbReference>
<dbReference type="SUPFAM" id="SSF56235">
    <property type="entry name" value="N-terminal nucleophile aminohydrolases (Ntn hydrolases)"/>
    <property type="match status" value="1"/>
</dbReference>
<comment type="cofactor">
    <cofactor evidence="7 11">
        <name>[4Fe-4S] cluster</name>
        <dbReference type="ChEBI" id="CHEBI:49883"/>
    </cofactor>
    <text evidence="7 11">Binds 1 [4Fe-4S] cluster per subunit.</text>
</comment>
<feature type="binding site" evidence="7 11">
    <location>
        <position position="257"/>
    </location>
    <ligand>
        <name>[4Fe-4S] cluster</name>
        <dbReference type="ChEBI" id="CHEBI:49883"/>
    </ligand>
</feature>
<dbReference type="PIRSF" id="PIRSF000485">
    <property type="entry name" value="Amd_phspho_trans"/>
    <property type="match status" value="1"/>
</dbReference>
<keyword evidence="7 11" id="KW-0408">Iron</keyword>
<accession>A0A174BI79</accession>
<protein>
    <recommendedName>
        <fullName evidence="7">Amidophosphoribosyltransferase</fullName>
        <shortName evidence="7">ATase</shortName>
        <ecNumber evidence="7">2.4.2.14</ecNumber>
    </recommendedName>
    <alternativeName>
        <fullName evidence="7">Glutamine phosphoribosylpyrophosphate amidotransferase</fullName>
        <shortName evidence="7">GPATase</shortName>
    </alternativeName>
</protein>
<dbReference type="InterPro" id="IPR035584">
    <property type="entry name" value="PurF_N"/>
</dbReference>
<feature type="binding site" evidence="7 11">
    <location>
        <position position="403"/>
    </location>
    <ligand>
        <name>[4Fe-4S] cluster</name>
        <dbReference type="ChEBI" id="CHEBI:49883"/>
    </ligand>
</feature>
<dbReference type="GO" id="GO:0000287">
    <property type="term" value="F:magnesium ion binding"/>
    <property type="evidence" value="ECO:0007669"/>
    <property type="project" value="UniProtKB-UniRule"/>
</dbReference>
<comment type="catalytic activity">
    <reaction evidence="7 8">
        <text>5-phospho-beta-D-ribosylamine + L-glutamate + diphosphate = 5-phospho-alpha-D-ribose 1-diphosphate + L-glutamine + H2O</text>
        <dbReference type="Rhea" id="RHEA:14905"/>
        <dbReference type="ChEBI" id="CHEBI:15377"/>
        <dbReference type="ChEBI" id="CHEBI:29985"/>
        <dbReference type="ChEBI" id="CHEBI:33019"/>
        <dbReference type="ChEBI" id="CHEBI:58017"/>
        <dbReference type="ChEBI" id="CHEBI:58359"/>
        <dbReference type="ChEBI" id="CHEBI:58681"/>
        <dbReference type="EC" id="2.4.2.14"/>
    </reaction>
</comment>
<dbReference type="PROSITE" id="PS51278">
    <property type="entry name" value="GATASE_TYPE_2"/>
    <property type="match status" value="1"/>
</dbReference>
<keyword evidence="3 7" id="KW-0328">Glycosyltransferase</keyword>
<evidence type="ECO:0000256" key="9">
    <source>
        <dbReference type="PIRSR" id="PIRSR000485-1"/>
    </source>
</evidence>
<reference evidence="13 14" key="1">
    <citation type="submission" date="2016-06" db="EMBL/GenBank/DDBJ databases">
        <authorList>
            <person name="Kjaerup R.B."/>
            <person name="Dalgaard T.S."/>
            <person name="Juul-Madsen H.R."/>
        </authorList>
    </citation>
    <scope>NUCLEOTIDE SEQUENCE [LARGE SCALE GENOMIC DNA]</scope>
    <source>
        <strain evidence="13 14">373-A1</strain>
    </source>
</reference>
<keyword evidence="5 7" id="KW-0658">Purine biosynthesis</keyword>
<feature type="binding site" evidence="7 11">
    <location>
        <position position="456"/>
    </location>
    <ligand>
        <name>[4Fe-4S] cluster</name>
        <dbReference type="ChEBI" id="CHEBI:49883"/>
    </ligand>
</feature>
<keyword evidence="7 10" id="KW-0460">Magnesium</keyword>
<keyword evidence="7" id="KW-0004">4Fe-4S</keyword>
<comment type="caution">
    <text evidence="13">The sequence shown here is derived from an EMBL/GenBank/DDBJ whole genome shotgun (WGS) entry which is preliminary data.</text>
</comment>
<feature type="binding site" evidence="7 11">
    <location>
        <position position="453"/>
    </location>
    <ligand>
        <name>[4Fe-4S] cluster</name>
        <dbReference type="ChEBI" id="CHEBI:49883"/>
    </ligand>
</feature>
<dbReference type="AlphaFoldDB" id="A0A174BI79"/>
<comment type="function">
    <text evidence="7">Catalyzes the formation of phosphoribosylamine from phosphoribosylpyrophosphate (PRPP) and glutamine.</text>
</comment>
<dbReference type="NCBIfam" id="TIGR01134">
    <property type="entry name" value="purF"/>
    <property type="match status" value="1"/>
</dbReference>
<evidence type="ECO:0000256" key="5">
    <source>
        <dbReference type="ARBA" id="ARBA00022755"/>
    </source>
</evidence>
<evidence type="ECO:0000256" key="3">
    <source>
        <dbReference type="ARBA" id="ARBA00022676"/>
    </source>
</evidence>
<dbReference type="GO" id="GO:0009113">
    <property type="term" value="P:purine nucleobase biosynthetic process"/>
    <property type="evidence" value="ECO:0007669"/>
    <property type="project" value="UniProtKB-UniRule"/>
</dbReference>
<keyword evidence="7 10" id="KW-0479">Metal-binding</keyword>
<name>A0A174BI79_9CLOT</name>
<evidence type="ECO:0000256" key="1">
    <source>
        <dbReference type="ARBA" id="ARBA00005209"/>
    </source>
</evidence>
<dbReference type="Pfam" id="PF00156">
    <property type="entry name" value="Pribosyltran"/>
    <property type="match status" value="1"/>
</dbReference>
<dbReference type="eggNOG" id="COG0034">
    <property type="taxonomic scope" value="Bacteria"/>
</dbReference>
<evidence type="ECO:0000313" key="13">
    <source>
        <dbReference type="EMBL" id="OBY10319.1"/>
    </source>
</evidence>
<dbReference type="PANTHER" id="PTHR11907">
    <property type="entry name" value="AMIDOPHOSPHORIBOSYLTRANSFERASE"/>
    <property type="match status" value="1"/>
</dbReference>
<dbReference type="SUPFAM" id="SSF53271">
    <property type="entry name" value="PRTase-like"/>
    <property type="match status" value="1"/>
</dbReference>
<dbReference type="OrthoDB" id="9801213at2"/>
<comment type="pathway">
    <text evidence="1 7 8">Purine metabolism; IMP biosynthesis via de novo pathway; N(1)-(5-phospho-D-ribosyl)glycinamide from 5-phospho-alpha-D-ribose 1-diphosphate: step 1/2.</text>
</comment>
<keyword evidence="14" id="KW-1185">Reference proteome</keyword>
<feature type="active site" description="Nucleophile" evidence="7 9">
    <location>
        <position position="21"/>
    </location>
</feature>
<feature type="binding site" evidence="7 10">
    <location>
        <position position="366"/>
    </location>
    <ligand>
        <name>Mg(2+)</name>
        <dbReference type="ChEBI" id="CHEBI:18420"/>
    </ligand>
</feature>
<dbReference type="GO" id="GO:0006189">
    <property type="term" value="P:'de novo' IMP biosynthetic process"/>
    <property type="evidence" value="ECO:0007669"/>
    <property type="project" value="UniProtKB-UniRule"/>
</dbReference>
<dbReference type="InterPro" id="IPR000836">
    <property type="entry name" value="PRTase_dom"/>
</dbReference>
<sequence length="476" mass="51638">MKKADFQLILDPSLDKFKDECGVFGVYSNSPMDVAGMTYYGLYALQHRGQESAGIAVGNGEEVDIHKGLGLITEAFTKDDLNKLKGYIAIGHVRYSTTGSTKVENAQPLLASSKLGPIAMAHNGNLVNADVIRDLLEDGGHVFHTTIDSEVIATLIARGAKRGIERAVVDAIQAVRGSFAMVIATKDKLIGARDPHGIRPLCIGKVDDAYVMSSESCALDAVGAEFVRDVEPGEVVVIDENGIRSIKYSENTLCQTCAFEYIYFARPDSIIDGLDVQVTRVKAGEELYREHPIEADIVSAVPDSGIPAAIGYARASGIPYDTAFVKNRYVGRTFITPSQEIREKAVAVKLNPLKVNVKGKRVILIDDSIVRGTTSKHLVDSLRKAGAKEVHFLVASPVVKFPCYFGIDTPYRSELIGANHSIEEMADMIGADSLGYLSMDGMYNTFKGKEGFCVGCFNGVYPVSTPIETSKDHLER</sequence>
<dbReference type="InterPro" id="IPR029057">
    <property type="entry name" value="PRTase-like"/>
</dbReference>
<organism evidence="13 14">
    <name type="scientific">Clostridium paraputrificum</name>
    <dbReference type="NCBI Taxonomy" id="29363"/>
    <lineage>
        <taxon>Bacteria</taxon>
        <taxon>Bacillati</taxon>
        <taxon>Bacillota</taxon>
        <taxon>Clostridia</taxon>
        <taxon>Eubacteriales</taxon>
        <taxon>Clostridiaceae</taxon>
        <taxon>Clostridium</taxon>
    </lineage>
</organism>
<dbReference type="Gene3D" id="3.40.50.2020">
    <property type="match status" value="1"/>
</dbReference>
<dbReference type="InterPro" id="IPR005854">
    <property type="entry name" value="PurF"/>
</dbReference>
<evidence type="ECO:0000256" key="7">
    <source>
        <dbReference type="HAMAP-Rule" id="MF_01931"/>
    </source>
</evidence>
<dbReference type="Gene3D" id="3.60.20.10">
    <property type="entry name" value="Glutamine Phosphoribosylpyrophosphate, subunit 1, domain 1"/>
    <property type="match status" value="1"/>
</dbReference>
<dbReference type="Proteomes" id="UP000092714">
    <property type="component" value="Unassembled WGS sequence"/>
</dbReference>